<dbReference type="PANTHER" id="PTHR48078:SF6">
    <property type="entry name" value="L-THREONINE DEHYDRATASE CATABOLIC TDCB"/>
    <property type="match status" value="1"/>
</dbReference>
<evidence type="ECO:0000256" key="2">
    <source>
        <dbReference type="ARBA" id="ARBA00001933"/>
    </source>
</evidence>
<evidence type="ECO:0000313" key="10">
    <source>
        <dbReference type="EMBL" id="EHN12428.1"/>
    </source>
</evidence>
<evidence type="ECO:0000256" key="6">
    <source>
        <dbReference type="ARBA" id="ARBA00023239"/>
    </source>
</evidence>
<dbReference type="EC" id="4.3.1.19" evidence="4"/>
<dbReference type="Proteomes" id="UP000005143">
    <property type="component" value="Unassembled WGS sequence"/>
</dbReference>
<keyword evidence="5" id="KW-0663">Pyridoxal phosphate</keyword>
<dbReference type="AlphaFoldDB" id="H0E1J4"/>
<comment type="caution">
    <text evidence="10">The sequence shown here is derived from an EMBL/GenBank/DDBJ whole genome shotgun (WGS) entry which is preliminary data.</text>
</comment>
<dbReference type="InterPro" id="IPR044561">
    <property type="entry name" value="ACT_ThrD-II-like"/>
</dbReference>
<evidence type="ECO:0000256" key="7">
    <source>
        <dbReference type="ARBA" id="ARBA00025527"/>
    </source>
</evidence>
<dbReference type="OrthoDB" id="9811476at2"/>
<dbReference type="InterPro" id="IPR002912">
    <property type="entry name" value="ACT_dom"/>
</dbReference>
<evidence type="ECO:0000256" key="3">
    <source>
        <dbReference type="ARBA" id="ARBA00010869"/>
    </source>
</evidence>
<dbReference type="GO" id="GO:0006565">
    <property type="term" value="P:L-serine catabolic process"/>
    <property type="evidence" value="ECO:0007669"/>
    <property type="project" value="TreeGrafter"/>
</dbReference>
<dbReference type="PROSITE" id="PS51671">
    <property type="entry name" value="ACT"/>
    <property type="match status" value="1"/>
</dbReference>
<organism evidence="10 11">
    <name type="scientific">Patulibacter medicamentivorans</name>
    <dbReference type="NCBI Taxonomy" id="1097667"/>
    <lineage>
        <taxon>Bacteria</taxon>
        <taxon>Bacillati</taxon>
        <taxon>Actinomycetota</taxon>
        <taxon>Thermoleophilia</taxon>
        <taxon>Solirubrobacterales</taxon>
        <taxon>Patulibacteraceae</taxon>
        <taxon>Patulibacter</taxon>
    </lineage>
</organism>
<comment type="similarity">
    <text evidence="3">Belongs to the serine/threonine dehydratase family.</text>
</comment>
<keyword evidence="6" id="KW-0456">Lyase</keyword>
<gene>
    <name evidence="10" type="ORF">PAI11_06560</name>
</gene>
<evidence type="ECO:0000259" key="9">
    <source>
        <dbReference type="PROSITE" id="PS51671"/>
    </source>
</evidence>
<dbReference type="FunFam" id="3.40.50.1100:FF:000007">
    <property type="entry name" value="L-threonine dehydratase catabolic TdcB"/>
    <property type="match status" value="1"/>
</dbReference>
<dbReference type="PATRIC" id="fig|1097667.3.peg.653"/>
<feature type="domain" description="ACT" evidence="9">
    <location>
        <begin position="339"/>
        <end position="414"/>
    </location>
</feature>
<comment type="function">
    <text evidence="7">Catalyzes the anaerobic formation of alpha-ketobutyrate and ammonia from threonine in a two-step reaction. The first step involved a dehydration of threonine and a production of enamine intermediates (aminocrotonate), which tautomerizes to its imine form (iminobutyrate). Both intermediates are unstable and short-lived. The second step is the nonenzymatic hydrolysis of the enamine/imine intermediates to form 2-ketobutyrate and free ammonia. In the low water environment of the cell, the second step is accelerated by RidA.</text>
</comment>
<name>H0E1J4_9ACTN</name>
<dbReference type="FunFam" id="3.40.50.1100:FF:000005">
    <property type="entry name" value="Threonine dehydratase catabolic"/>
    <property type="match status" value="1"/>
</dbReference>
<dbReference type="RefSeq" id="WP_007570842.1">
    <property type="nucleotide sequence ID" value="NZ_AGUD01000023.1"/>
</dbReference>
<dbReference type="EMBL" id="AGUD01000023">
    <property type="protein sequence ID" value="EHN12428.1"/>
    <property type="molecule type" value="Genomic_DNA"/>
</dbReference>
<dbReference type="SUPFAM" id="SSF53686">
    <property type="entry name" value="Tryptophan synthase beta subunit-like PLP-dependent enzymes"/>
    <property type="match status" value="1"/>
</dbReference>
<evidence type="ECO:0000256" key="4">
    <source>
        <dbReference type="ARBA" id="ARBA00012096"/>
    </source>
</evidence>
<dbReference type="GO" id="GO:0006567">
    <property type="term" value="P:L-threonine catabolic process"/>
    <property type="evidence" value="ECO:0007669"/>
    <property type="project" value="TreeGrafter"/>
</dbReference>
<accession>H0E1J4</accession>
<dbReference type="GO" id="GO:0003941">
    <property type="term" value="F:L-serine ammonia-lyase activity"/>
    <property type="evidence" value="ECO:0007669"/>
    <property type="project" value="TreeGrafter"/>
</dbReference>
<dbReference type="CDD" id="cd04886">
    <property type="entry name" value="ACT_ThrD-II-like"/>
    <property type="match status" value="1"/>
</dbReference>
<dbReference type="InterPro" id="IPR050147">
    <property type="entry name" value="Ser/Thr_Dehydratase"/>
</dbReference>
<dbReference type="InterPro" id="IPR036052">
    <property type="entry name" value="TrpB-like_PALP_sf"/>
</dbReference>
<proteinExistence type="inferred from homology"/>
<dbReference type="Pfam" id="PF00291">
    <property type="entry name" value="PALP"/>
    <property type="match status" value="1"/>
</dbReference>
<dbReference type="CDD" id="cd01562">
    <property type="entry name" value="Thr-dehyd"/>
    <property type="match status" value="1"/>
</dbReference>
<dbReference type="InterPro" id="IPR001926">
    <property type="entry name" value="TrpB-like_PALP"/>
</dbReference>
<comment type="cofactor">
    <cofactor evidence="2">
        <name>pyridoxal 5'-phosphate</name>
        <dbReference type="ChEBI" id="CHEBI:597326"/>
    </cofactor>
</comment>
<evidence type="ECO:0000313" key="11">
    <source>
        <dbReference type="Proteomes" id="UP000005143"/>
    </source>
</evidence>
<keyword evidence="11" id="KW-1185">Reference proteome</keyword>
<evidence type="ECO:0000256" key="1">
    <source>
        <dbReference type="ARBA" id="ARBA00001274"/>
    </source>
</evidence>
<dbReference type="InterPro" id="IPR000634">
    <property type="entry name" value="Ser/Thr_deHydtase_PyrdxlP-BS"/>
</dbReference>
<protein>
    <recommendedName>
        <fullName evidence="4">threonine ammonia-lyase</fullName>
        <ecNumber evidence="4">4.3.1.19</ecNumber>
    </recommendedName>
    <alternativeName>
        <fullName evidence="8">Threonine deaminase</fullName>
    </alternativeName>
</protein>
<comment type="catalytic activity">
    <reaction evidence="1">
        <text>L-threonine = 2-oxobutanoate + NH4(+)</text>
        <dbReference type="Rhea" id="RHEA:22108"/>
        <dbReference type="ChEBI" id="CHEBI:16763"/>
        <dbReference type="ChEBI" id="CHEBI:28938"/>
        <dbReference type="ChEBI" id="CHEBI:57926"/>
        <dbReference type="EC" id="4.3.1.19"/>
    </reaction>
</comment>
<dbReference type="GO" id="GO:0009097">
    <property type="term" value="P:isoleucine biosynthetic process"/>
    <property type="evidence" value="ECO:0007669"/>
    <property type="project" value="TreeGrafter"/>
</dbReference>
<dbReference type="Gene3D" id="3.40.50.1100">
    <property type="match status" value="2"/>
</dbReference>
<dbReference type="PANTHER" id="PTHR48078">
    <property type="entry name" value="THREONINE DEHYDRATASE, MITOCHONDRIAL-RELATED"/>
    <property type="match status" value="1"/>
</dbReference>
<dbReference type="GO" id="GO:0030170">
    <property type="term" value="F:pyridoxal phosphate binding"/>
    <property type="evidence" value="ECO:0007669"/>
    <property type="project" value="InterPro"/>
</dbReference>
<sequence length="414" mass="42150">MNAAPDPWEVVDDDRRARAAAAIADVVRPTPVLSSRGLSERFGGPVVLKAENLQRTGSFKLRGALAKVAALGDDAAAGVVAGSAGNHAQAVAYAARERGVPCEVFMPEGAPIAKLEACAGLGARVHRGGASVIEAVVAARERAAATGMAFVHPFDDPDVIAGQATVGAELLEQVPDLAQVIVPLGGGGLACGIALAVKRVRPEVRVLGVQAAVCAPYLRTRGREPAAPAPTTVRAPTIADGIAVKQPGAVTLPLVEALLDDVVAVDEDAIAEAMMTLLERAKLVVEGAGAVSVAAARPGLTAPPAAGTTVLVLSGGNVDPGLVAAVARRHESVVGRRLVLLTVISDRPGSLARLLTEVGGTGANLVEVQHVRDGLELHVRETGVQLVLETRGPQHAQAVRAALEQAGYPVRGLG</sequence>
<reference evidence="10 11" key="1">
    <citation type="journal article" date="2013" name="Biodegradation">
        <title>Quantitative proteomic analysis of ibuprofen-degrading Patulibacter sp. strain I11.</title>
        <authorList>
            <person name="Almeida B."/>
            <person name="Kjeldal H."/>
            <person name="Lolas I."/>
            <person name="Knudsen A.D."/>
            <person name="Carvalho G."/>
            <person name="Nielsen K.L."/>
            <person name="Barreto Crespo M.T."/>
            <person name="Stensballe A."/>
            <person name="Nielsen J.L."/>
        </authorList>
    </citation>
    <scope>NUCLEOTIDE SEQUENCE [LARGE SCALE GENOMIC DNA]</scope>
    <source>
        <strain evidence="10 11">I11</strain>
    </source>
</reference>
<evidence type="ECO:0000256" key="8">
    <source>
        <dbReference type="ARBA" id="ARBA00031427"/>
    </source>
</evidence>
<dbReference type="GO" id="GO:0004794">
    <property type="term" value="F:threonine deaminase activity"/>
    <property type="evidence" value="ECO:0007669"/>
    <property type="project" value="UniProtKB-EC"/>
</dbReference>
<dbReference type="PROSITE" id="PS00165">
    <property type="entry name" value="DEHYDRATASE_SER_THR"/>
    <property type="match status" value="1"/>
</dbReference>
<evidence type="ECO:0000256" key="5">
    <source>
        <dbReference type="ARBA" id="ARBA00022898"/>
    </source>
</evidence>